<keyword evidence="1" id="KW-0202">Cytokine</keyword>
<feature type="signal peptide" evidence="3">
    <location>
        <begin position="1"/>
        <end position="33"/>
    </location>
</feature>
<evidence type="ECO:0000256" key="1">
    <source>
        <dbReference type="ARBA" id="ARBA00022514"/>
    </source>
</evidence>
<dbReference type="SUPFAM" id="SSF54117">
    <property type="entry name" value="Interleukin 8-like chemokines"/>
    <property type="match status" value="1"/>
</dbReference>
<dbReference type="InParanoid" id="A0A671YX21"/>
<feature type="chain" id="PRO_5025686724" description="Chemokine interleukin-8-like domain-containing protein" evidence="3">
    <location>
        <begin position="34"/>
        <end position="166"/>
    </location>
</feature>
<dbReference type="GeneTree" id="ENSGT00940000175314"/>
<dbReference type="Gene3D" id="2.40.50.40">
    <property type="match status" value="1"/>
</dbReference>
<evidence type="ECO:0000256" key="3">
    <source>
        <dbReference type="SAM" id="SignalP"/>
    </source>
</evidence>
<dbReference type="AlphaFoldDB" id="A0A671YX21"/>
<dbReference type="Proteomes" id="UP000472265">
    <property type="component" value="Chromosome 21"/>
</dbReference>
<dbReference type="Pfam" id="PF00048">
    <property type="entry name" value="IL8"/>
    <property type="match status" value="1"/>
</dbReference>
<feature type="compositionally biased region" description="Low complexity" evidence="2">
    <location>
        <begin position="121"/>
        <end position="141"/>
    </location>
</feature>
<protein>
    <recommendedName>
        <fullName evidence="4">Chemokine interleukin-8-like domain-containing protein</fullName>
    </recommendedName>
</protein>
<name>A0A671YX21_SPAAU</name>
<dbReference type="Ensembl" id="ENSSAUT00010070625.1">
    <property type="protein sequence ID" value="ENSSAUP00010067465.1"/>
    <property type="gene ID" value="ENSSAUG00010026828.1"/>
</dbReference>
<dbReference type="OMA" id="ATICANP"/>
<feature type="compositionally biased region" description="Basic residues" evidence="2">
    <location>
        <begin position="151"/>
        <end position="166"/>
    </location>
</feature>
<accession>A0A671YX21</accession>
<evidence type="ECO:0000313" key="6">
    <source>
        <dbReference type="Proteomes" id="UP000472265"/>
    </source>
</evidence>
<sequence length="166" mass="18463">KEGQSQGVILKMRVSLVFATLLCFMAWESCVHATHMPVVNCCPMRSKTMIPLTRIANYTVQVEGVCPIAAIRFRTNTGGTICSDQNGDCAKEDVLKVDEEDRKNTLQENGQNDEEATSDITPATVTTSTHTTEQQATSHQQRPPHQNCTSQKRRKSNGRTGQRHFV</sequence>
<dbReference type="GO" id="GO:0006955">
    <property type="term" value="P:immune response"/>
    <property type="evidence" value="ECO:0007669"/>
    <property type="project" value="InterPro"/>
</dbReference>
<organism evidence="5 6">
    <name type="scientific">Sparus aurata</name>
    <name type="common">Gilthead sea bream</name>
    <dbReference type="NCBI Taxonomy" id="8175"/>
    <lineage>
        <taxon>Eukaryota</taxon>
        <taxon>Metazoa</taxon>
        <taxon>Chordata</taxon>
        <taxon>Craniata</taxon>
        <taxon>Vertebrata</taxon>
        <taxon>Euteleostomi</taxon>
        <taxon>Actinopterygii</taxon>
        <taxon>Neopterygii</taxon>
        <taxon>Teleostei</taxon>
        <taxon>Neoteleostei</taxon>
        <taxon>Acanthomorphata</taxon>
        <taxon>Eupercaria</taxon>
        <taxon>Spariformes</taxon>
        <taxon>Sparidae</taxon>
        <taxon>Sparus</taxon>
    </lineage>
</organism>
<feature type="region of interest" description="Disordered" evidence="2">
    <location>
        <begin position="100"/>
        <end position="166"/>
    </location>
</feature>
<evidence type="ECO:0000259" key="4">
    <source>
        <dbReference type="Pfam" id="PF00048"/>
    </source>
</evidence>
<evidence type="ECO:0000256" key="2">
    <source>
        <dbReference type="SAM" id="MobiDB-lite"/>
    </source>
</evidence>
<dbReference type="InterPro" id="IPR036048">
    <property type="entry name" value="Interleukin_8-like_sf"/>
</dbReference>
<feature type="domain" description="Chemokine interleukin-8-like" evidence="4">
    <location>
        <begin position="40"/>
        <end position="86"/>
    </location>
</feature>
<keyword evidence="6" id="KW-1185">Reference proteome</keyword>
<dbReference type="InterPro" id="IPR001811">
    <property type="entry name" value="Chemokine_IL8-like_dom"/>
</dbReference>
<evidence type="ECO:0000313" key="5">
    <source>
        <dbReference type="Ensembl" id="ENSSAUP00010067465.1"/>
    </source>
</evidence>
<dbReference type="GO" id="GO:0008009">
    <property type="term" value="F:chemokine activity"/>
    <property type="evidence" value="ECO:0007669"/>
    <property type="project" value="InterPro"/>
</dbReference>
<proteinExistence type="predicted"/>
<dbReference type="GO" id="GO:0005615">
    <property type="term" value="C:extracellular space"/>
    <property type="evidence" value="ECO:0007669"/>
    <property type="project" value="UniProtKB-KW"/>
</dbReference>
<keyword evidence="3" id="KW-0732">Signal</keyword>
<reference evidence="5" key="2">
    <citation type="submission" date="2025-08" db="UniProtKB">
        <authorList>
            <consortium name="Ensembl"/>
        </authorList>
    </citation>
    <scope>IDENTIFICATION</scope>
</reference>
<reference evidence="5" key="1">
    <citation type="submission" date="2021-04" db="EMBL/GenBank/DDBJ databases">
        <authorList>
            <consortium name="Wellcome Sanger Institute Data Sharing"/>
        </authorList>
    </citation>
    <scope>NUCLEOTIDE SEQUENCE [LARGE SCALE GENOMIC DNA]</scope>
</reference>
<reference evidence="5" key="3">
    <citation type="submission" date="2025-09" db="UniProtKB">
        <authorList>
            <consortium name="Ensembl"/>
        </authorList>
    </citation>
    <scope>IDENTIFICATION</scope>
</reference>